<dbReference type="Proteomes" id="UP001596501">
    <property type="component" value="Unassembled WGS sequence"/>
</dbReference>
<dbReference type="PANTHER" id="PTHR37419:SF8">
    <property type="entry name" value="TOXIN YJJJ"/>
    <property type="match status" value="1"/>
</dbReference>
<comment type="similarity">
    <text evidence="1">Belongs to the HipA Ser/Thr kinase family.</text>
</comment>
<evidence type="ECO:0000256" key="2">
    <source>
        <dbReference type="ARBA" id="ARBA00022679"/>
    </source>
</evidence>
<dbReference type="PANTHER" id="PTHR37419">
    <property type="entry name" value="SERINE/THREONINE-PROTEIN KINASE TOXIN HIPA"/>
    <property type="match status" value="1"/>
</dbReference>
<dbReference type="EMBL" id="JBHTCA010000060">
    <property type="protein sequence ID" value="MFC7411849.1"/>
    <property type="molecule type" value="Genomic_DNA"/>
</dbReference>
<gene>
    <name evidence="7" type="ORF">ACFQPB_23645</name>
</gene>
<dbReference type="InterPro" id="IPR052028">
    <property type="entry name" value="HipA_Ser/Thr_kinase"/>
</dbReference>
<keyword evidence="3" id="KW-0418">Kinase</keyword>
<feature type="region of interest" description="Disordered" evidence="4">
    <location>
        <begin position="435"/>
        <end position="454"/>
    </location>
</feature>
<organism evidence="7 8">
    <name type="scientific">Hydrogenophaga atypica</name>
    <dbReference type="NCBI Taxonomy" id="249409"/>
    <lineage>
        <taxon>Bacteria</taxon>
        <taxon>Pseudomonadati</taxon>
        <taxon>Pseudomonadota</taxon>
        <taxon>Betaproteobacteria</taxon>
        <taxon>Burkholderiales</taxon>
        <taxon>Comamonadaceae</taxon>
        <taxon>Hydrogenophaga</taxon>
    </lineage>
</organism>
<sequence length="454" mass="50468">MPPYIEIHRNGQWYRAAKLHVLGEDRIRVDYDTGYLFSHESLPISLGLPLNMDPYAGAADDLQGLAPPDPTPAFLFDLVPQGRGREFLLGLLGMRSDATQIVPLIMNGAFNPIGRLRVTTAMDFYRAQVEKDSTRDYLDGFTLKDIATKSEDFLDHLSVHAMLAAGTTGVQGVAPKFLLNQGAQGRWFADMALPDEAVESHWLVKRPRGRNPEDRTVLRNEAAYLRVAERMGLRTHGKPALHGDMLFVQRFDRIVEASGVVRLHQESLASIAGLKGFAVPTDHNALIKALRVHATDPTGETVEYILRDAMNQALRNTDNHARNTAMQILPDGTCQLTPVFDFCPMFMDPEGISRAVHWRDMGGKRIETLTEAVEQLVVADDEKTTIAQRLKAFGADLEKLPAICRDEGVEPEVLEQCQGAIERVTRELQAIPVKASRAPRKRAATTQKLRAKGH</sequence>
<keyword evidence="2" id="KW-0808">Transferase</keyword>
<dbReference type="Pfam" id="PF13657">
    <property type="entry name" value="Couple_hipA"/>
    <property type="match status" value="1"/>
</dbReference>
<protein>
    <submittedName>
        <fullName evidence="7">Type II toxin-antitoxin system HipA family toxin</fullName>
    </submittedName>
</protein>
<feature type="domain" description="HipA N-terminal subdomain 1" evidence="6">
    <location>
        <begin position="15"/>
        <end position="118"/>
    </location>
</feature>
<evidence type="ECO:0000313" key="8">
    <source>
        <dbReference type="Proteomes" id="UP001596501"/>
    </source>
</evidence>
<name>A0ABW2QR34_9BURK</name>
<feature type="compositionally biased region" description="Basic residues" evidence="4">
    <location>
        <begin position="437"/>
        <end position="454"/>
    </location>
</feature>
<comment type="caution">
    <text evidence="7">The sequence shown here is derived from an EMBL/GenBank/DDBJ whole genome shotgun (WGS) entry which is preliminary data.</text>
</comment>
<keyword evidence="8" id="KW-1185">Reference proteome</keyword>
<reference evidence="8" key="1">
    <citation type="journal article" date="2019" name="Int. J. Syst. Evol. Microbiol.">
        <title>The Global Catalogue of Microorganisms (GCM) 10K type strain sequencing project: providing services to taxonomists for standard genome sequencing and annotation.</title>
        <authorList>
            <consortium name="The Broad Institute Genomics Platform"/>
            <consortium name="The Broad Institute Genome Sequencing Center for Infectious Disease"/>
            <person name="Wu L."/>
            <person name="Ma J."/>
        </authorList>
    </citation>
    <scope>NUCLEOTIDE SEQUENCE [LARGE SCALE GENOMIC DNA]</scope>
    <source>
        <strain evidence="8">CGMCC 1.12371</strain>
    </source>
</reference>
<accession>A0ABW2QR34</accession>
<feature type="domain" description="HipA-like C-terminal" evidence="5">
    <location>
        <begin position="170"/>
        <end position="367"/>
    </location>
</feature>
<proteinExistence type="inferred from homology"/>
<dbReference type="Pfam" id="PF07804">
    <property type="entry name" value="HipA_C"/>
    <property type="match status" value="1"/>
</dbReference>
<dbReference type="InterPro" id="IPR012893">
    <property type="entry name" value="HipA-like_C"/>
</dbReference>
<evidence type="ECO:0000256" key="1">
    <source>
        <dbReference type="ARBA" id="ARBA00010164"/>
    </source>
</evidence>
<evidence type="ECO:0000256" key="3">
    <source>
        <dbReference type="ARBA" id="ARBA00022777"/>
    </source>
</evidence>
<dbReference type="InterPro" id="IPR017508">
    <property type="entry name" value="HipA_N1"/>
</dbReference>
<evidence type="ECO:0000259" key="6">
    <source>
        <dbReference type="Pfam" id="PF13657"/>
    </source>
</evidence>
<dbReference type="RefSeq" id="WP_382228819.1">
    <property type="nucleotide sequence ID" value="NZ_JBHTCA010000060.1"/>
</dbReference>
<evidence type="ECO:0000256" key="4">
    <source>
        <dbReference type="SAM" id="MobiDB-lite"/>
    </source>
</evidence>
<evidence type="ECO:0000313" key="7">
    <source>
        <dbReference type="EMBL" id="MFC7411849.1"/>
    </source>
</evidence>
<evidence type="ECO:0000259" key="5">
    <source>
        <dbReference type="Pfam" id="PF07804"/>
    </source>
</evidence>